<accession>A0A1Q3CRL8</accession>
<evidence type="ECO:0000256" key="5">
    <source>
        <dbReference type="PROSITE-ProRule" id="PRU01191"/>
    </source>
</evidence>
<dbReference type="PROSITE" id="PS50985">
    <property type="entry name" value="GRAS"/>
    <property type="match status" value="1"/>
</dbReference>
<evidence type="ECO:0000313" key="8">
    <source>
        <dbReference type="Proteomes" id="UP000187406"/>
    </source>
</evidence>
<comment type="caution">
    <text evidence="5">Lacks conserved residue(s) required for the propagation of feature annotation.</text>
</comment>
<evidence type="ECO:0000256" key="2">
    <source>
        <dbReference type="ARBA" id="ARBA00023015"/>
    </source>
</evidence>
<evidence type="ECO:0000256" key="4">
    <source>
        <dbReference type="ARBA" id="ARBA00023242"/>
    </source>
</evidence>
<comment type="similarity">
    <text evidence="5">Belongs to the GRAS family.</text>
</comment>
<gene>
    <name evidence="7" type="ORF">CFOL_v3_26159</name>
</gene>
<evidence type="ECO:0000256" key="6">
    <source>
        <dbReference type="SAM" id="MobiDB-lite"/>
    </source>
</evidence>
<dbReference type="Proteomes" id="UP000187406">
    <property type="component" value="Unassembled WGS sequence"/>
</dbReference>
<dbReference type="EMBL" id="BDDD01002700">
    <property type="protein sequence ID" value="GAV82708.1"/>
    <property type="molecule type" value="Genomic_DNA"/>
</dbReference>
<evidence type="ECO:0000256" key="1">
    <source>
        <dbReference type="ARBA" id="ARBA00004123"/>
    </source>
</evidence>
<feature type="region of interest" description="SAW" evidence="5">
    <location>
        <begin position="459"/>
        <end position="531"/>
    </location>
</feature>
<dbReference type="PANTHER" id="PTHR31636">
    <property type="entry name" value="OSJNBA0084A10.13 PROTEIN-RELATED"/>
    <property type="match status" value="1"/>
</dbReference>
<dbReference type="STRING" id="3775.A0A1Q3CRL8"/>
<feature type="region of interest" description="Disordered" evidence="6">
    <location>
        <begin position="70"/>
        <end position="142"/>
    </location>
</feature>
<dbReference type="FunCoup" id="A0A1Q3CRL8">
    <property type="interactions" value="44"/>
</dbReference>
<reference evidence="8" key="1">
    <citation type="submission" date="2016-04" db="EMBL/GenBank/DDBJ databases">
        <title>Cephalotus genome sequencing.</title>
        <authorList>
            <person name="Fukushima K."/>
            <person name="Hasebe M."/>
            <person name="Fang X."/>
        </authorList>
    </citation>
    <scope>NUCLEOTIDE SEQUENCE [LARGE SCALE GENOMIC DNA]</scope>
    <source>
        <strain evidence="8">cv. St1</strain>
    </source>
</reference>
<comment type="caution">
    <text evidence="7">The sequence shown here is derived from an EMBL/GenBank/DDBJ whole genome shotgun (WGS) entry which is preliminary data.</text>
</comment>
<dbReference type="Pfam" id="PF03514">
    <property type="entry name" value="GRAS"/>
    <property type="match status" value="1"/>
</dbReference>
<keyword evidence="4" id="KW-0539">Nucleus</keyword>
<dbReference type="GO" id="GO:0005634">
    <property type="term" value="C:nucleus"/>
    <property type="evidence" value="ECO:0007669"/>
    <property type="project" value="UniProtKB-SubCell"/>
</dbReference>
<organism evidence="7 8">
    <name type="scientific">Cephalotus follicularis</name>
    <name type="common">Albany pitcher plant</name>
    <dbReference type="NCBI Taxonomy" id="3775"/>
    <lineage>
        <taxon>Eukaryota</taxon>
        <taxon>Viridiplantae</taxon>
        <taxon>Streptophyta</taxon>
        <taxon>Embryophyta</taxon>
        <taxon>Tracheophyta</taxon>
        <taxon>Spermatophyta</taxon>
        <taxon>Magnoliopsida</taxon>
        <taxon>eudicotyledons</taxon>
        <taxon>Gunneridae</taxon>
        <taxon>Pentapetalae</taxon>
        <taxon>rosids</taxon>
        <taxon>fabids</taxon>
        <taxon>Oxalidales</taxon>
        <taxon>Cephalotaceae</taxon>
        <taxon>Cephalotus</taxon>
    </lineage>
</organism>
<proteinExistence type="inferred from homology"/>
<keyword evidence="3" id="KW-0804">Transcription</keyword>
<sequence length="537" mass="60114">MTGEGPEPNSTSDHIMGWLEDSVSFLPSFLEDPYDSNHINSYQWWCQGQDPITTSTNSLFSSGITTEDTITSITPTNPTIPIHEPVPSDSWKKRKVLDDPVAKTSQNNHQKKNRGRRINERTAGNKRGSSRGSANNCNNGNNKEGRWAEQLLNPCAMAITSGNMKRVQHLLFVLNELASSTGDANHRLAWHGLRALTHHLSSAPSISSSLASVGTHTFACTEPRFFQQSLFKFNEVSPWFAFPNNIANSSILQILTQEPDRTRNLHILDIGVSHGMQWPTLLEALTCRAGGPPPLVRITVIAATTENDQNLETPFSIGPPGDNCSSRLLNFASSMNINLQIHRVDNHPLRNLNTQTINASPDEALIVCAQFRLHCLNHSNTLDERTEFLTMLRNLEPKGVILSENNMDCSCIDCGDFATGFSRRAEYMWRFLESTSSAFKGRETEERRVMEGEAAKALTIWGEMNEGKEKWCERMRVVGFVGELLGEDAIDGARALLSKYDSNWEMRVEEKDACVGLWWKGQPISFCSLWKLDMDTQ</sequence>
<keyword evidence="2" id="KW-0805">Transcription regulation</keyword>
<keyword evidence="8" id="KW-1185">Reference proteome</keyword>
<name>A0A1Q3CRL8_CEPFO</name>
<feature type="region of interest" description="PFYRE" evidence="5">
    <location>
        <begin position="365"/>
        <end position="456"/>
    </location>
</feature>
<dbReference type="InParanoid" id="A0A1Q3CRL8"/>
<protein>
    <submittedName>
        <fullName evidence="7">GRAS domain-containing protein</fullName>
    </submittedName>
</protein>
<feature type="compositionally biased region" description="Low complexity" evidence="6">
    <location>
        <begin position="70"/>
        <end position="82"/>
    </location>
</feature>
<feature type="compositionally biased region" description="Low complexity" evidence="6">
    <location>
        <begin position="130"/>
        <end position="142"/>
    </location>
</feature>
<dbReference type="InterPro" id="IPR005202">
    <property type="entry name" value="TF_GRAS"/>
</dbReference>
<feature type="short sequence motif" description="VHIID" evidence="5">
    <location>
        <begin position="265"/>
        <end position="269"/>
    </location>
</feature>
<dbReference type="OrthoDB" id="1908565at2759"/>
<comment type="subcellular location">
    <subcellularLocation>
        <location evidence="1">Nucleus</location>
    </subcellularLocation>
</comment>
<evidence type="ECO:0000256" key="3">
    <source>
        <dbReference type="ARBA" id="ARBA00023163"/>
    </source>
</evidence>
<dbReference type="AlphaFoldDB" id="A0A1Q3CRL8"/>
<evidence type="ECO:0000313" key="7">
    <source>
        <dbReference type="EMBL" id="GAV82708.1"/>
    </source>
</evidence>